<keyword evidence="2" id="KW-1185">Reference proteome</keyword>
<comment type="caution">
    <text evidence="1">The sequence shown here is derived from an EMBL/GenBank/DDBJ whole genome shotgun (WGS) entry which is preliminary data.</text>
</comment>
<dbReference type="Proteomes" id="UP000573697">
    <property type="component" value="Unassembled WGS sequence"/>
</dbReference>
<reference evidence="1 2" key="1">
    <citation type="submission" date="2019-09" db="EMBL/GenBank/DDBJ databases">
        <title>Bird 10,000 Genomes (B10K) Project - Family phase.</title>
        <authorList>
            <person name="Zhang G."/>
        </authorList>
    </citation>
    <scope>NUCLEOTIDE SEQUENCE [LARGE SCALE GENOMIC DNA]</scope>
    <source>
        <strain evidence="1">B10K-DU-001-66</strain>
        <tissue evidence="1">Muscle</tissue>
    </source>
</reference>
<protein>
    <submittedName>
        <fullName evidence="1">ABCAD protein</fullName>
    </submittedName>
</protein>
<feature type="non-terminal residue" evidence="1">
    <location>
        <position position="619"/>
    </location>
</feature>
<accession>A0A7K5EX56</accession>
<dbReference type="EMBL" id="VYXF01026442">
    <property type="protein sequence ID" value="NWS36939.1"/>
    <property type="molecule type" value="Genomic_DNA"/>
</dbReference>
<evidence type="ECO:0000313" key="1">
    <source>
        <dbReference type="EMBL" id="NWS36939.1"/>
    </source>
</evidence>
<feature type="non-terminal residue" evidence="1">
    <location>
        <position position="1"/>
    </location>
</feature>
<dbReference type="AlphaFoldDB" id="A0A7K5EX56"/>
<sequence length="619" mass="70461">LKHMVALVQNMRNMDVEFLISRFKQVQENLENFFKNVKPFSLENSVLGTLTDWWDAVENISCYWNLTGVHQITQLFEQDELYNTEDVFNLLFDVISLTERLAHGNVTETLTEIYAFILTQEEKMLMFTDEEFSNQVEDLLMLLDALADTSEEHGEASVCFSAAFCQTLTTATPQSDPTVKPCDLVHTNSTLHYNAVIEIIKELKLITLDDSFACSMEDIQMDITRNLTCFFHQIKEWNSIILKFSELQHINNSVLKELLDFWNELALYAVPLQVNNTHAINCSSTPKSQMALQIVKTLGSISVSEVEMAKSLLEQLDRLYGGLSWNRESRMSLKSVLTNVENMTSEIARLMNTEAVLSFLSVIQPLMTLSSVGNQTHAMLMTISALSGSINISENFENLLFPVITSIENLLVNFSVRHLLVVIDQEFQLLKFATGQSSSMAPDVLLEQFKTSSVDTISRQFEDIQDIVKSILCECNYKNYSKIMHAPVLLMTNESSSNDLLLAVKDINAFLELFQSKSKKDYTGMLFGDSHFGREKLNNTHTAFSVLLNSLLQIIADLDIVEEALHTNNSELHKVDFIDSFFYNALYRNTSTQSQSRTLEIMQEILQIFQSTAEHDRNK</sequence>
<proteinExistence type="predicted"/>
<gene>
    <name evidence="1" type="primary">Abca13_1</name>
    <name evidence="1" type="ORF">POLCAE_R03174</name>
</gene>
<evidence type="ECO:0000313" key="2">
    <source>
        <dbReference type="Proteomes" id="UP000573697"/>
    </source>
</evidence>
<name>A0A7K5EX56_POLCE</name>
<organism evidence="1 2">
    <name type="scientific">Polioptila caerulea</name>
    <name type="common">Blue-grey gnatcatcher</name>
    <dbReference type="NCBI Taxonomy" id="66707"/>
    <lineage>
        <taxon>Eukaryota</taxon>
        <taxon>Metazoa</taxon>
        <taxon>Chordata</taxon>
        <taxon>Craniata</taxon>
        <taxon>Vertebrata</taxon>
        <taxon>Euteleostomi</taxon>
        <taxon>Archelosauria</taxon>
        <taxon>Archosauria</taxon>
        <taxon>Dinosauria</taxon>
        <taxon>Saurischia</taxon>
        <taxon>Theropoda</taxon>
        <taxon>Coelurosauria</taxon>
        <taxon>Aves</taxon>
        <taxon>Neognathae</taxon>
        <taxon>Neoaves</taxon>
        <taxon>Telluraves</taxon>
        <taxon>Australaves</taxon>
        <taxon>Passeriformes</taxon>
        <taxon>Certhiidae</taxon>
        <taxon>Polioptilinae</taxon>
        <taxon>Polioptila</taxon>
    </lineage>
</organism>